<evidence type="ECO:0000256" key="1">
    <source>
        <dbReference type="ARBA" id="ARBA00022723"/>
    </source>
</evidence>
<dbReference type="InterPro" id="IPR045189">
    <property type="entry name" value="UBR4-like"/>
</dbReference>
<dbReference type="PROSITE" id="PS51157">
    <property type="entry name" value="ZF_UBR"/>
    <property type="match status" value="1"/>
</dbReference>
<reference evidence="7 8" key="1">
    <citation type="submission" date="2024-02" db="EMBL/GenBank/DDBJ databases">
        <authorList>
            <person name="Vignale AGUSTIN F."/>
            <person name="Sosa J E."/>
            <person name="Modenutti C."/>
        </authorList>
    </citation>
    <scope>NUCLEOTIDE SEQUENCE [LARGE SCALE GENOMIC DNA]</scope>
</reference>
<keyword evidence="2" id="KW-0863">Zinc-finger</keyword>
<evidence type="ECO:0000256" key="4">
    <source>
        <dbReference type="PROSITE-ProRule" id="PRU00508"/>
    </source>
</evidence>
<feature type="domain" description="UBR-type" evidence="6">
    <location>
        <begin position="1623"/>
        <end position="1694"/>
    </location>
</feature>
<feature type="compositionally biased region" description="Acidic residues" evidence="5">
    <location>
        <begin position="1589"/>
        <end position="1599"/>
    </location>
</feature>
<name>A0ABC8U745_9AQUA</name>
<comment type="caution">
    <text evidence="7">The sequence shown here is derived from an EMBL/GenBank/DDBJ whole genome shotgun (WGS) entry which is preliminary data.</text>
</comment>
<dbReference type="PANTHER" id="PTHR21725">
    <property type="entry name" value="E3 UBIQUITIN-PROTEIN LIGASE UBR4"/>
    <property type="match status" value="1"/>
</dbReference>
<dbReference type="Proteomes" id="UP001642360">
    <property type="component" value="Unassembled WGS sequence"/>
</dbReference>
<feature type="region of interest" description="Disordered" evidence="5">
    <location>
        <begin position="1580"/>
        <end position="1610"/>
    </location>
</feature>
<dbReference type="SMART" id="SM00396">
    <property type="entry name" value="ZnF_UBR1"/>
    <property type="match status" value="1"/>
</dbReference>
<dbReference type="InterPro" id="IPR003126">
    <property type="entry name" value="Znf_UBR"/>
</dbReference>
<dbReference type="GO" id="GO:0008270">
    <property type="term" value="F:zinc ion binding"/>
    <property type="evidence" value="ECO:0007669"/>
    <property type="project" value="UniProtKB-KW"/>
</dbReference>
<keyword evidence="3" id="KW-0862">Zinc</keyword>
<keyword evidence="1" id="KW-0479">Metal-binding</keyword>
<evidence type="ECO:0000256" key="2">
    <source>
        <dbReference type="ARBA" id="ARBA00022771"/>
    </source>
</evidence>
<dbReference type="EMBL" id="CAUOFW020006713">
    <property type="protein sequence ID" value="CAK9175800.1"/>
    <property type="molecule type" value="Genomic_DNA"/>
</dbReference>
<evidence type="ECO:0000313" key="8">
    <source>
        <dbReference type="Proteomes" id="UP001642360"/>
    </source>
</evidence>
<gene>
    <name evidence="7" type="ORF">ILEXP_LOCUS45618</name>
</gene>
<evidence type="ECO:0000256" key="5">
    <source>
        <dbReference type="SAM" id="MobiDB-lite"/>
    </source>
</evidence>
<evidence type="ECO:0000256" key="3">
    <source>
        <dbReference type="ARBA" id="ARBA00022833"/>
    </source>
</evidence>
<evidence type="ECO:0000313" key="7">
    <source>
        <dbReference type="EMBL" id="CAK9175800.1"/>
    </source>
</evidence>
<feature type="zinc finger region" description="UBR-type" evidence="4">
    <location>
        <begin position="1623"/>
        <end position="1694"/>
    </location>
</feature>
<evidence type="ECO:0000259" key="6">
    <source>
        <dbReference type="PROSITE" id="PS51157"/>
    </source>
</evidence>
<dbReference type="CDD" id="cd19681">
    <property type="entry name" value="UBR-box_BIG_like"/>
    <property type="match status" value="1"/>
</dbReference>
<accession>A0ABC8U745</accession>
<dbReference type="PANTHER" id="PTHR21725:SF1">
    <property type="entry name" value="E3 UBIQUITIN-PROTEIN LIGASE UBR4"/>
    <property type="match status" value="1"/>
</dbReference>
<organism evidence="7 8">
    <name type="scientific">Ilex paraguariensis</name>
    <name type="common">yerba mate</name>
    <dbReference type="NCBI Taxonomy" id="185542"/>
    <lineage>
        <taxon>Eukaryota</taxon>
        <taxon>Viridiplantae</taxon>
        <taxon>Streptophyta</taxon>
        <taxon>Embryophyta</taxon>
        <taxon>Tracheophyta</taxon>
        <taxon>Spermatophyta</taxon>
        <taxon>Magnoliopsida</taxon>
        <taxon>eudicotyledons</taxon>
        <taxon>Gunneridae</taxon>
        <taxon>Pentapetalae</taxon>
        <taxon>asterids</taxon>
        <taxon>campanulids</taxon>
        <taxon>Aquifoliales</taxon>
        <taxon>Aquifoliaceae</taxon>
        <taxon>Ilex</taxon>
    </lineage>
</organism>
<sequence length="2269" mass="250207">MVRACFEIKCAEDPRWCNPGMLYQMTMVGGATLLELTSTSPCPCSSRSPNTVPVLFRSISAVMAEIAKLVEVLFEDNKQSPSDLSQRLRSDSELKVGMENFYSILKSGVEAIGDGKLGLEGWDQSQNQAVASLALAIAYNTRSLSVDHVDPMIVAVVQKSMEFALCYLEKSTTNGDDLSVQILQILLVDGMHKDADSSQLRSLNALVESLPLSAVKNSSIELQDHAKCIFQGGSCSKEEKPVDRLLLTLASEVMHPDNVNPPITGQPFHHDFNMLVSLSQHWAIVHLGCFQRLLLICKEMLELPEVFDEKMAGTNLRKRISFCTRIFKLLGLLTKDIPYVVYDAVLLQAVAFVADVLPILFRPGFEFVSSNVPVECSFESLVVLLLEEFLQLVQVLFPNSNLNQNIHACIIASILGNLDSSLWRYNKSAANPKPPLAYSPRTVDYILKLIGDLKKQTFQALELKNFSARNLGSCSDFENDSPSCQVRSEKIFLLKKYTIEGLLKIIFPSSTQWVDDLMHLVFLLHAEGVKSRPKLERSYSSGTKASCTSEPENVVCHEDEALFGDLFSEGGRSAGSIDGRDQHPIAASSIVNVCNMPIQAATGLLIFLKTCVFSPEWQPSIYEDGYKKLTDSHIDILLSILNCQGCYSEDRSSDMCVTSHEQRKIGHVHELCFELLHNFLSQRVLSDTLEEYLIEKILNVENGVFVYNDQTLALLAHGLIYRDGLTGSQLRTKIYGIYVDFVCGKAKTLCSTCPSLEEFLETMPSVFHIEILLMAFHLSSEDEKTTLAKFIFSSVRSIDAPVAGFNSTQLSCWALLVSRLVLILRHMIFHPRACPSTLLLKLRSRLREVPLSGSRPLGDNNDFPSWSSIGVESFMGAWIKEGPASGCLLSHLVDIAPIPSSVCVGDLASDCLGLTWGEICACFSWILEFWKGKKAARVEELILERYLFMLCWDVPTMSSTWQHLLSFWSGTQTPEISNMEHFFYFSHSILGHSGVIGEHVNLLDLVFGVLQHLHSLDISEDIGDLGWDFLRNGSWLSLVLSLLSAGVQKFCMTDTISLGGPKWPVHSSRDADFFTLAELLISSSFAADRVAVILRILTSLLKRYLRVHQKAFLSSFDNTKCSADRFSPLLLLKHTGFDKCMLDELFEKSGFNCSQVGSIYELLSKLSKTVDKMSPGILYSIFWEFVLHGFPCHLQVPSAIILSCILSIKGIISFLDGLLKVKDAREFIHLDTEVLHQILETVLTIKSDRIFECLHEKCESVYSALSRGLEGPDYCSLFDMKHMEEILRVINATDVSDSGIYECVVTKAIDTMESLRKEPSRGDIFKFFVSMEDVSEPLKDLYGSQRGDLLVLIDSLDNCDSELVNIKVLNFFVDLLSGEMRPDIRQELQKKFLAMDELCLSKWLAKRLLGLLAEASGGVTCGKGGSVSLRESTMNFISCLLPSSSEVQSRELHNHLFEAMLVSLDSAFILFDTNTAKSYFNFIVQFSRGETSMKSLLQHIVMLMEKLAGNDHLLQGLKFLFNFVGTVLSDCGSGKNATEKPSGKALSSCSAGVGPVASRSLGSRKNSDTLVLSANQEGGATTLDCDATSGDEEEDDGTSDGEVGSMDKDEEEDTNCERALASKVCTFTSSGSNFMEQHWYFCYTCDLTVSKGCCSVCAKVCHRGHRVVYSRSSRFFCDCGAGGVRGSSCQCLKPRKFTGSSSAASRGAANFQSFVPFAEDGDQLPDSDSDVDEDVLIDIDNSVRLSIPREVQDGMPQFLEELDIEGRVLELCSSLLPSVSSRRDSNLSRDKKITLGDDKVLCYGADFLQLKKAYKSGSLDLKIKADYSNAKDLKSHLATGSLVKSLLSVSSRGRLAVGEGDKVAIFDVGQLIGQATIAPVTADKTNVKPLSRNVIRFEIVHLVFNPGVENYLAVAGYEDCQILTVSNRGEVTDRLPIELALQGAYIRRVNWVPGSQVQLMVVTNRFVKIYDLSQDNISPMYYVTLPEDTIVDATLVVASQGRVFLIVLSELGCLFRLELSMTGNAGAKQLKEIIQFPGRDVHVKGSSLYFSPSYKLLFLSYQDGTTLISRLNPDATSPTEISAVYEDDQDGKLRPAGMHRWTELLGGSGLFVCFSSVKSNAALIVSMGDHEILAQNMRHTVGSTSSLVGITAYKPLSKDKIHCLVLHDDGSLQIYSHVPVGVDAGASAINDKVKKLGSSILNNKVYAGSNPEFPLDFFEKTVCITADVKLSGDAIRGGDSEGAKQSLASEDGFLESSSPAGFKVLLLFS</sequence>
<dbReference type="SUPFAM" id="SSF50978">
    <property type="entry name" value="WD40 repeat-like"/>
    <property type="match status" value="1"/>
</dbReference>
<keyword evidence="8" id="KW-1185">Reference proteome</keyword>
<protein>
    <recommendedName>
        <fullName evidence="6">UBR-type domain-containing protein</fullName>
    </recommendedName>
</protein>
<proteinExistence type="predicted"/>
<dbReference type="InterPro" id="IPR036322">
    <property type="entry name" value="WD40_repeat_dom_sf"/>
</dbReference>